<dbReference type="AlphaFoldDB" id="A0A9W4UQM4"/>
<reference evidence="2" key="1">
    <citation type="submission" date="2023-01" db="EMBL/GenBank/DDBJ databases">
        <authorList>
            <person name="Van Ghelder C."/>
            <person name="Rancurel C."/>
        </authorList>
    </citation>
    <scope>NUCLEOTIDE SEQUENCE</scope>
    <source>
        <strain evidence="2">CNCM I-4278</strain>
    </source>
</reference>
<dbReference type="InterPro" id="IPR000073">
    <property type="entry name" value="AB_hydrolase_1"/>
</dbReference>
<organism evidence="2 3">
    <name type="scientific">Periconia digitata</name>
    <dbReference type="NCBI Taxonomy" id="1303443"/>
    <lineage>
        <taxon>Eukaryota</taxon>
        <taxon>Fungi</taxon>
        <taxon>Dikarya</taxon>
        <taxon>Ascomycota</taxon>
        <taxon>Pezizomycotina</taxon>
        <taxon>Dothideomycetes</taxon>
        <taxon>Pleosporomycetidae</taxon>
        <taxon>Pleosporales</taxon>
        <taxon>Massarineae</taxon>
        <taxon>Periconiaceae</taxon>
        <taxon>Periconia</taxon>
    </lineage>
</organism>
<dbReference type="SUPFAM" id="SSF53474">
    <property type="entry name" value="alpha/beta-Hydrolases"/>
    <property type="match status" value="1"/>
</dbReference>
<comment type="caution">
    <text evidence="2">The sequence shown here is derived from an EMBL/GenBank/DDBJ whole genome shotgun (WGS) entry which is preliminary data.</text>
</comment>
<evidence type="ECO:0000259" key="1">
    <source>
        <dbReference type="Pfam" id="PF00561"/>
    </source>
</evidence>
<dbReference type="EMBL" id="CAOQHR010000010">
    <property type="protein sequence ID" value="CAI6340531.1"/>
    <property type="molecule type" value="Genomic_DNA"/>
</dbReference>
<dbReference type="Proteomes" id="UP001152607">
    <property type="component" value="Unassembled WGS sequence"/>
</dbReference>
<keyword evidence="3" id="KW-1185">Reference proteome</keyword>
<proteinExistence type="predicted"/>
<accession>A0A9W4UQM4</accession>
<dbReference type="GO" id="GO:0016020">
    <property type="term" value="C:membrane"/>
    <property type="evidence" value="ECO:0007669"/>
    <property type="project" value="TreeGrafter"/>
</dbReference>
<dbReference type="PANTHER" id="PTHR43798:SF33">
    <property type="entry name" value="HYDROLASE, PUTATIVE (AFU_ORTHOLOGUE AFUA_2G14860)-RELATED"/>
    <property type="match status" value="1"/>
</dbReference>
<dbReference type="InterPro" id="IPR050266">
    <property type="entry name" value="AB_hydrolase_sf"/>
</dbReference>
<dbReference type="PRINTS" id="PR00111">
    <property type="entry name" value="ABHYDROLASE"/>
</dbReference>
<evidence type="ECO:0000313" key="3">
    <source>
        <dbReference type="Proteomes" id="UP001152607"/>
    </source>
</evidence>
<dbReference type="InterPro" id="IPR029058">
    <property type="entry name" value="AB_hydrolase_fold"/>
</dbReference>
<evidence type="ECO:0000313" key="2">
    <source>
        <dbReference type="EMBL" id="CAI6340531.1"/>
    </source>
</evidence>
<dbReference type="PRINTS" id="PR00412">
    <property type="entry name" value="EPOXHYDRLASE"/>
</dbReference>
<dbReference type="Gene3D" id="3.40.50.1820">
    <property type="entry name" value="alpha/beta hydrolase"/>
    <property type="match status" value="1"/>
</dbReference>
<sequence length="287" mass="30566">MTGQALDSNYHSTATGTKLHYLQTGNATGQLILCLHGLGGSSDTFLPLLPHLPAKDNIVLVDFQGFGKTPLTKSPNIVTVANHVADVGDLITALQRNSTSKNKSIFIIGHSLGAIVALQYAALHPEVINGLTLLGAGRSAARIPAARERMLDLAASVRSKGIAFAAELATKSNFYESTPERTATLEAREAVKNAVLAADPEAYARTCEAIVDWEHKDPEYKKIVSPALFIAGDKDMISPVERSRDLSALLGGKSCVEVVKSGHQPILEDTAGVAEAINKFLRCAKEE</sequence>
<dbReference type="Pfam" id="PF00561">
    <property type="entry name" value="Abhydrolase_1"/>
    <property type="match status" value="1"/>
</dbReference>
<feature type="domain" description="AB hydrolase-1" evidence="1">
    <location>
        <begin position="31"/>
        <end position="269"/>
    </location>
</feature>
<dbReference type="InterPro" id="IPR000639">
    <property type="entry name" value="Epox_hydrolase-like"/>
</dbReference>
<dbReference type="OrthoDB" id="2498029at2759"/>
<gene>
    <name evidence="2" type="ORF">PDIGIT_LOCUS13711</name>
</gene>
<protein>
    <recommendedName>
        <fullName evidence="1">AB hydrolase-1 domain-containing protein</fullName>
    </recommendedName>
</protein>
<dbReference type="PANTHER" id="PTHR43798">
    <property type="entry name" value="MONOACYLGLYCEROL LIPASE"/>
    <property type="match status" value="1"/>
</dbReference>
<name>A0A9W4UQM4_9PLEO</name>
<dbReference type="GO" id="GO:0003824">
    <property type="term" value="F:catalytic activity"/>
    <property type="evidence" value="ECO:0007669"/>
    <property type="project" value="InterPro"/>
</dbReference>